<proteinExistence type="predicted"/>
<feature type="compositionally biased region" description="Acidic residues" evidence="1">
    <location>
        <begin position="163"/>
        <end position="173"/>
    </location>
</feature>
<name>A0AA36N4D9_9DINO</name>
<gene>
    <name evidence="2" type="ORF">EVOR1521_LOCUS22120</name>
</gene>
<dbReference type="AlphaFoldDB" id="A0AA36N4D9"/>
<feature type="region of interest" description="Disordered" evidence="1">
    <location>
        <begin position="153"/>
        <end position="299"/>
    </location>
</feature>
<dbReference type="EMBL" id="CAUJNA010003295">
    <property type="protein sequence ID" value="CAJ1398300.1"/>
    <property type="molecule type" value="Genomic_DNA"/>
</dbReference>
<feature type="compositionally biased region" description="Low complexity" evidence="1">
    <location>
        <begin position="288"/>
        <end position="299"/>
    </location>
</feature>
<organism evidence="2 3">
    <name type="scientific">Effrenium voratum</name>
    <dbReference type="NCBI Taxonomy" id="2562239"/>
    <lineage>
        <taxon>Eukaryota</taxon>
        <taxon>Sar</taxon>
        <taxon>Alveolata</taxon>
        <taxon>Dinophyceae</taxon>
        <taxon>Suessiales</taxon>
        <taxon>Symbiodiniaceae</taxon>
        <taxon>Effrenium</taxon>
    </lineage>
</organism>
<feature type="compositionally biased region" description="Basic and acidic residues" evidence="1">
    <location>
        <begin position="202"/>
        <end position="237"/>
    </location>
</feature>
<evidence type="ECO:0000313" key="2">
    <source>
        <dbReference type="EMBL" id="CAJ1398300.1"/>
    </source>
</evidence>
<feature type="compositionally biased region" description="Basic and acidic residues" evidence="1">
    <location>
        <begin position="19"/>
        <end position="43"/>
    </location>
</feature>
<reference evidence="2" key="1">
    <citation type="submission" date="2023-08" db="EMBL/GenBank/DDBJ databases">
        <authorList>
            <person name="Chen Y."/>
            <person name="Shah S."/>
            <person name="Dougan E. K."/>
            <person name="Thang M."/>
            <person name="Chan C."/>
        </authorList>
    </citation>
    <scope>NUCLEOTIDE SEQUENCE</scope>
</reference>
<evidence type="ECO:0000256" key="1">
    <source>
        <dbReference type="SAM" id="MobiDB-lite"/>
    </source>
</evidence>
<comment type="caution">
    <text evidence="2">The sequence shown here is derived from an EMBL/GenBank/DDBJ whole genome shotgun (WGS) entry which is preliminary data.</text>
</comment>
<feature type="region of interest" description="Disordered" evidence="1">
    <location>
        <begin position="19"/>
        <end position="139"/>
    </location>
</feature>
<accession>A0AA36N4D9</accession>
<keyword evidence="3" id="KW-1185">Reference proteome</keyword>
<evidence type="ECO:0000313" key="3">
    <source>
        <dbReference type="Proteomes" id="UP001178507"/>
    </source>
</evidence>
<protein>
    <submittedName>
        <fullName evidence="2">Uncharacterized protein</fullName>
    </submittedName>
</protein>
<dbReference type="Proteomes" id="UP001178507">
    <property type="component" value="Unassembled WGS sequence"/>
</dbReference>
<sequence>MPGFLSFLAISRKKFEALQHEDGPLKVRPHKELLKDYEEESRSTHSGYGEEPLTEEESDEPMQAAPVADAEPHRADSAKPVVEDDNYFDLLKPAADEQMEQEAGLAGNDGQGQLSEEESKEDQPSLAQAAVDEVPQPATIDEEVPIVIELGPSLAEPLAAPEVSDEDTDDDPGSGDVKSHLAKRRKRLEAQLFAGRRKRKAKDGWPKAPELKVEAMPTAKREMHAKREAGIVKREPGPRVASPSTLVPEGGCRLTDEGDAAESCDSGLLKRRRGGDRSQPEDEASESPGRGRTLRGLPRTDLLRLAGHLERRYMSSWADSVLVA</sequence>